<feature type="transmembrane region" description="Helical" evidence="5">
    <location>
        <begin position="75"/>
        <end position="99"/>
    </location>
</feature>
<feature type="domain" description="NnrU" evidence="6">
    <location>
        <begin position="2"/>
        <end position="111"/>
    </location>
</feature>
<feature type="transmembrane region" description="Helical" evidence="5">
    <location>
        <begin position="37"/>
        <end position="54"/>
    </location>
</feature>
<comment type="subcellular location">
    <subcellularLocation>
        <location evidence="1">Membrane</location>
        <topology evidence="1">Multi-pass membrane protein</topology>
    </subcellularLocation>
</comment>
<dbReference type="GO" id="GO:0016020">
    <property type="term" value="C:membrane"/>
    <property type="evidence" value="ECO:0007669"/>
    <property type="project" value="UniProtKB-SubCell"/>
</dbReference>
<gene>
    <name evidence="7" type="ORF">S01H4_64789</name>
</gene>
<evidence type="ECO:0000256" key="3">
    <source>
        <dbReference type="ARBA" id="ARBA00022989"/>
    </source>
</evidence>
<name>X1DZT3_9ZZZZ</name>
<organism evidence="7">
    <name type="scientific">marine sediment metagenome</name>
    <dbReference type="NCBI Taxonomy" id="412755"/>
    <lineage>
        <taxon>unclassified sequences</taxon>
        <taxon>metagenomes</taxon>
        <taxon>ecological metagenomes</taxon>
    </lineage>
</organism>
<feature type="non-terminal residue" evidence="7">
    <location>
        <position position="121"/>
    </location>
</feature>
<proteinExistence type="predicted"/>
<keyword evidence="2 5" id="KW-0812">Transmembrane</keyword>
<dbReference type="AlphaFoldDB" id="X1DZT3"/>
<reference evidence="7" key="1">
    <citation type="journal article" date="2014" name="Front. Microbiol.">
        <title>High frequency of phylogenetically diverse reductive dehalogenase-homologous genes in deep subseafloor sedimentary metagenomes.</title>
        <authorList>
            <person name="Kawai M."/>
            <person name="Futagami T."/>
            <person name="Toyoda A."/>
            <person name="Takaki Y."/>
            <person name="Nishi S."/>
            <person name="Hori S."/>
            <person name="Arai W."/>
            <person name="Tsubouchi T."/>
            <person name="Morono Y."/>
            <person name="Uchiyama I."/>
            <person name="Ito T."/>
            <person name="Fujiyama A."/>
            <person name="Inagaki F."/>
            <person name="Takami H."/>
        </authorList>
    </citation>
    <scope>NUCLEOTIDE SEQUENCE</scope>
    <source>
        <strain evidence="7">Expedition CK06-06</strain>
    </source>
</reference>
<evidence type="ECO:0000313" key="7">
    <source>
        <dbReference type="EMBL" id="GAH13695.1"/>
    </source>
</evidence>
<protein>
    <recommendedName>
        <fullName evidence="6">NnrU domain-containing protein</fullName>
    </recommendedName>
</protein>
<evidence type="ECO:0000256" key="4">
    <source>
        <dbReference type="ARBA" id="ARBA00023136"/>
    </source>
</evidence>
<evidence type="ECO:0000259" key="6">
    <source>
        <dbReference type="Pfam" id="PF07298"/>
    </source>
</evidence>
<evidence type="ECO:0000256" key="1">
    <source>
        <dbReference type="ARBA" id="ARBA00004141"/>
    </source>
</evidence>
<keyword evidence="3 5" id="KW-1133">Transmembrane helix</keyword>
<evidence type="ECO:0000256" key="5">
    <source>
        <dbReference type="SAM" id="Phobius"/>
    </source>
</evidence>
<dbReference type="Pfam" id="PF07298">
    <property type="entry name" value="NnrU"/>
    <property type="match status" value="1"/>
</dbReference>
<keyword evidence="4 5" id="KW-0472">Membrane</keyword>
<evidence type="ECO:0000256" key="2">
    <source>
        <dbReference type="ARBA" id="ARBA00022692"/>
    </source>
</evidence>
<dbReference type="InterPro" id="IPR009915">
    <property type="entry name" value="NnrU_dom"/>
</dbReference>
<comment type="caution">
    <text evidence="7">The sequence shown here is derived from an EMBL/GenBank/DDBJ whole genome shotgun (WGS) entry which is preliminary data.</text>
</comment>
<sequence length="121" mass="13042">MISLIGFVLIVIGYGKMQVLAGKNPQIWVPPAWTTHIVLPLMIVSMILLVAANVPSNIKRIVKHPMLLGIKIWAFAHLLANGDLASMVLFGSFLAYAVFDRISVKRRVAPAGPLPTGGVMG</sequence>
<accession>X1DZT3</accession>
<dbReference type="EMBL" id="BART01039413">
    <property type="protein sequence ID" value="GAH13695.1"/>
    <property type="molecule type" value="Genomic_DNA"/>
</dbReference>